<organism evidence="2 3">
    <name type="scientific">Desulfovibrio piger</name>
    <dbReference type="NCBI Taxonomy" id="901"/>
    <lineage>
        <taxon>Bacteria</taxon>
        <taxon>Pseudomonadati</taxon>
        <taxon>Thermodesulfobacteriota</taxon>
        <taxon>Desulfovibrionia</taxon>
        <taxon>Desulfovibrionales</taxon>
        <taxon>Desulfovibrionaceae</taxon>
        <taxon>Desulfovibrio</taxon>
    </lineage>
</organism>
<dbReference type="Pfam" id="PF06114">
    <property type="entry name" value="Peptidase_M78"/>
    <property type="match status" value="1"/>
</dbReference>
<name>A0A1K1LD57_9BACT</name>
<gene>
    <name evidence="2" type="ORF">DESPIGER_0742</name>
</gene>
<dbReference type="AlphaFoldDB" id="A0A1K1LD57"/>
<feature type="domain" description="IrrE N-terminal-like" evidence="1">
    <location>
        <begin position="106"/>
        <end position="227"/>
    </location>
</feature>
<proteinExistence type="predicted"/>
<dbReference type="KEGG" id="dpg:DESPIGER_0742"/>
<evidence type="ECO:0000259" key="1">
    <source>
        <dbReference type="Pfam" id="PF06114"/>
    </source>
</evidence>
<dbReference type="EMBL" id="LT630450">
    <property type="protein sequence ID" value="SFV72621.1"/>
    <property type="molecule type" value="Genomic_DNA"/>
</dbReference>
<evidence type="ECO:0000313" key="2">
    <source>
        <dbReference type="EMBL" id="SFV72621.1"/>
    </source>
</evidence>
<protein>
    <submittedName>
        <fullName evidence="2">Helix-turn-helix motif</fullName>
    </submittedName>
</protein>
<accession>A0A1K1LD57</accession>
<reference evidence="3" key="1">
    <citation type="submission" date="2016-10" db="EMBL/GenBank/DDBJ databases">
        <authorList>
            <person name="Wegmann U."/>
        </authorList>
    </citation>
    <scope>NUCLEOTIDE SEQUENCE [LARGE SCALE GENOMIC DNA]</scope>
</reference>
<keyword evidence="3" id="KW-1185">Reference proteome</keyword>
<dbReference type="Proteomes" id="UP000186323">
    <property type="component" value="Chromosome I"/>
</dbReference>
<evidence type="ECO:0000313" key="3">
    <source>
        <dbReference type="Proteomes" id="UP000186323"/>
    </source>
</evidence>
<sequence>MAKLGLVRPRLTKRSRNFEEAIRGFFESAGFSPEQAKQACYRRSIRKNEKSDVCALQVWLAAVRKRALGMDAPDYGTITREDLTAIARLSVYPDGPVRAVNALREKGIRVVTMPHLRSTYLDGAVFLLDGKPVIGLTLRYDRLDNFWHTLMHELGHLYNGDVSEEPVFDDLEISAQEDNQEVAADMIAQNVFIPRERWESFCAHRISTMSICALAAELSLSPAIVAGRYRFETKNYRVFTALVGHGEVRRLFPSFTGE</sequence>
<dbReference type="InterPro" id="IPR010359">
    <property type="entry name" value="IrrE_HExxH"/>
</dbReference>